<feature type="domain" description="Aminotransferase class I/classII large" evidence="7">
    <location>
        <begin position="41"/>
        <end position="398"/>
    </location>
</feature>
<reference evidence="8 9" key="1">
    <citation type="submission" date="2020-04" db="EMBL/GenBank/DDBJ databases">
        <title>Molecular characterization of pseudomonads from Agaricus bisporus reveal novel blotch 2 pathogens in Western Europe.</title>
        <authorList>
            <person name="Taparia T."/>
            <person name="Krijger M."/>
            <person name="Haynes E."/>
            <person name="Elpinstone J.G."/>
            <person name="Noble R."/>
            <person name="Van Der Wolf J."/>
        </authorList>
    </citation>
    <scope>NUCLEOTIDE SEQUENCE [LARGE SCALE GENOMIC DNA]</scope>
    <source>
        <strain evidence="8 9">IPO3737</strain>
    </source>
</reference>
<dbReference type="Gene3D" id="3.40.640.10">
    <property type="entry name" value="Type I PLP-dependent aspartate aminotransferase-like (Major domain)"/>
    <property type="match status" value="1"/>
</dbReference>
<dbReference type="InterPro" id="IPR015422">
    <property type="entry name" value="PyrdxlP-dep_Trfase_small"/>
</dbReference>
<keyword evidence="5" id="KW-0663">Pyridoxal phosphate</keyword>
<dbReference type="Gene3D" id="3.90.1150.10">
    <property type="entry name" value="Aspartate Aminotransferase, domain 1"/>
    <property type="match status" value="1"/>
</dbReference>
<keyword evidence="3 6" id="KW-0032">Aminotransferase</keyword>
<dbReference type="SUPFAM" id="SSF53383">
    <property type="entry name" value="PLP-dependent transferases"/>
    <property type="match status" value="1"/>
</dbReference>
<keyword evidence="4 6" id="KW-0808">Transferase</keyword>
<evidence type="ECO:0000313" key="8">
    <source>
        <dbReference type="EMBL" id="NWC35694.1"/>
    </source>
</evidence>
<dbReference type="PANTHER" id="PTHR46383">
    <property type="entry name" value="ASPARTATE AMINOTRANSFERASE"/>
    <property type="match status" value="1"/>
</dbReference>
<accession>A0A7Y7YFR0</accession>
<dbReference type="GO" id="GO:0006520">
    <property type="term" value="P:amino acid metabolic process"/>
    <property type="evidence" value="ECO:0007669"/>
    <property type="project" value="InterPro"/>
</dbReference>
<evidence type="ECO:0000313" key="9">
    <source>
        <dbReference type="Proteomes" id="UP000520592"/>
    </source>
</evidence>
<evidence type="ECO:0000256" key="5">
    <source>
        <dbReference type="ARBA" id="ARBA00022898"/>
    </source>
</evidence>
<name>A0A7Y7YFR0_9PSED</name>
<organism evidence="8 9">
    <name type="scientific">Pseudomonas gingeri</name>
    <dbReference type="NCBI Taxonomy" id="117681"/>
    <lineage>
        <taxon>Bacteria</taxon>
        <taxon>Pseudomonadati</taxon>
        <taxon>Pseudomonadota</taxon>
        <taxon>Gammaproteobacteria</taxon>
        <taxon>Pseudomonadales</taxon>
        <taxon>Pseudomonadaceae</taxon>
        <taxon>Pseudomonas</taxon>
    </lineage>
</organism>
<dbReference type="InterPro" id="IPR004839">
    <property type="entry name" value="Aminotransferase_I/II_large"/>
</dbReference>
<evidence type="ECO:0000259" key="7">
    <source>
        <dbReference type="Pfam" id="PF00155"/>
    </source>
</evidence>
<evidence type="ECO:0000256" key="3">
    <source>
        <dbReference type="ARBA" id="ARBA00022576"/>
    </source>
</evidence>
<evidence type="ECO:0000256" key="1">
    <source>
        <dbReference type="ARBA" id="ARBA00001933"/>
    </source>
</evidence>
<dbReference type="EC" id="2.6.1.-" evidence="6"/>
<comment type="caution">
    <text evidence="8">The sequence shown here is derived from an EMBL/GenBank/DDBJ whole genome shotgun (WGS) entry which is preliminary data.</text>
</comment>
<evidence type="ECO:0000256" key="6">
    <source>
        <dbReference type="RuleBase" id="RU000481"/>
    </source>
</evidence>
<evidence type="ECO:0000256" key="2">
    <source>
        <dbReference type="ARBA" id="ARBA00007441"/>
    </source>
</evidence>
<dbReference type="InterPro" id="IPR004838">
    <property type="entry name" value="NHTrfase_class1_PyrdxlP-BS"/>
</dbReference>
<gene>
    <name evidence="8" type="ORF">HX876_25305</name>
</gene>
<dbReference type="AlphaFoldDB" id="A0A7Y7YFR0"/>
<comment type="cofactor">
    <cofactor evidence="1 6">
        <name>pyridoxal 5'-phosphate</name>
        <dbReference type="ChEBI" id="CHEBI:597326"/>
    </cofactor>
</comment>
<evidence type="ECO:0000256" key="4">
    <source>
        <dbReference type="ARBA" id="ARBA00022679"/>
    </source>
</evidence>
<dbReference type="InterPro" id="IPR050596">
    <property type="entry name" value="AspAT/PAT-like"/>
</dbReference>
<dbReference type="Proteomes" id="UP000520592">
    <property type="component" value="Unassembled WGS sequence"/>
</dbReference>
<protein>
    <recommendedName>
        <fullName evidence="6">Aminotransferase</fullName>
        <ecNumber evidence="6">2.6.1.-</ecNumber>
    </recommendedName>
</protein>
<comment type="similarity">
    <text evidence="2 6">Belongs to the class-I pyridoxal-phosphate-dependent aminotransferase family.</text>
</comment>
<dbReference type="PROSITE" id="PS00105">
    <property type="entry name" value="AA_TRANSFER_CLASS_1"/>
    <property type="match status" value="1"/>
</dbReference>
<dbReference type="Pfam" id="PF00155">
    <property type="entry name" value="Aminotran_1_2"/>
    <property type="match status" value="1"/>
</dbReference>
<sequence length="409" mass="43956">MTTTAAIDTDNLIAQRVLGAKPSATKEMTRLANQLKREGRDVITLSQGEPDFPTPEHIRDAAKAAIDRNESRYTDVAGTLVLREAVVRKFKRDNGLDFTPEQIQIGCGAKQVLYNALQATLNPGDEVIVPTPAWVSYPEMVLLAGGQPVIIRCGAAKGFKITPAQLEEAITPRTKWLMLNSPSNPSGAVYSHGELAALGEVLLRHPHVWVMADDIYEKIRYDDAAFATPAAITPQLAARTLTINGVSKSYAMTGWRVGFGAGPLALIKAMNLIQSQSTSHTSSISQAAAVAALDGSMDFLPRFIDSFRHRRDRVVAALQAIKGLTCDVPQGAFYAFPGCVGLLGSRDPEGNLIETDADLALYILRSVGVAVVPGSAFELPGHFRVSYAASDDELAEAMIRIAAACSQLR</sequence>
<dbReference type="CDD" id="cd00609">
    <property type="entry name" value="AAT_like"/>
    <property type="match status" value="1"/>
</dbReference>
<dbReference type="FunFam" id="3.40.640.10:FF:000033">
    <property type="entry name" value="Aspartate aminotransferase"/>
    <property type="match status" value="1"/>
</dbReference>
<proteinExistence type="inferred from homology"/>
<dbReference type="RefSeq" id="WP_177063228.1">
    <property type="nucleotide sequence ID" value="NZ_JACAPS010000055.1"/>
</dbReference>
<dbReference type="GO" id="GO:0030170">
    <property type="term" value="F:pyridoxal phosphate binding"/>
    <property type="evidence" value="ECO:0007669"/>
    <property type="project" value="InterPro"/>
</dbReference>
<dbReference type="EMBL" id="JACAQD010000035">
    <property type="protein sequence ID" value="NWC35694.1"/>
    <property type="molecule type" value="Genomic_DNA"/>
</dbReference>
<dbReference type="GO" id="GO:0008483">
    <property type="term" value="F:transaminase activity"/>
    <property type="evidence" value="ECO:0007669"/>
    <property type="project" value="UniProtKB-KW"/>
</dbReference>
<dbReference type="InterPro" id="IPR015424">
    <property type="entry name" value="PyrdxlP-dep_Trfase"/>
</dbReference>
<dbReference type="PANTHER" id="PTHR46383:SF1">
    <property type="entry name" value="ASPARTATE AMINOTRANSFERASE"/>
    <property type="match status" value="1"/>
</dbReference>
<dbReference type="InterPro" id="IPR015421">
    <property type="entry name" value="PyrdxlP-dep_Trfase_major"/>
</dbReference>